<dbReference type="SUPFAM" id="SSF55608">
    <property type="entry name" value="Homing endonucleases"/>
    <property type="match status" value="2"/>
</dbReference>
<dbReference type="GO" id="GO:0004519">
    <property type="term" value="F:endonuclease activity"/>
    <property type="evidence" value="ECO:0007669"/>
    <property type="project" value="InterPro"/>
</dbReference>
<dbReference type="Proteomes" id="UP000034803">
    <property type="component" value="Unassembled WGS sequence"/>
</dbReference>
<accession>A0A0F9YIK1</accession>
<evidence type="ECO:0000313" key="3">
    <source>
        <dbReference type="Proteomes" id="UP000034803"/>
    </source>
</evidence>
<evidence type="ECO:0000259" key="1">
    <source>
        <dbReference type="PROSITE" id="PS50819"/>
    </source>
</evidence>
<proteinExistence type="predicted"/>
<protein>
    <recommendedName>
        <fullName evidence="1">DOD-type homing endonuclease domain-containing protein</fullName>
    </recommendedName>
</protein>
<dbReference type="Gene3D" id="3.10.28.10">
    <property type="entry name" value="Homing endonucleases"/>
    <property type="match status" value="2"/>
</dbReference>
<dbReference type="InterPro" id="IPR027434">
    <property type="entry name" value="Homing_endonucl"/>
</dbReference>
<gene>
    <name evidence="2" type="ORF">UR21_C0014G0013</name>
</gene>
<dbReference type="EMBL" id="LBOI01000014">
    <property type="protein sequence ID" value="KKP31183.1"/>
    <property type="molecule type" value="Genomic_DNA"/>
</dbReference>
<name>A0A0F9YIK1_9BACT</name>
<organism evidence="2 3">
    <name type="scientific">Candidatus Woesebacteria bacterium GW2011_GWC2_31_9</name>
    <dbReference type="NCBI Taxonomy" id="1618586"/>
    <lineage>
        <taxon>Bacteria</taxon>
        <taxon>Candidatus Woeseibacteriota</taxon>
    </lineage>
</organism>
<reference evidence="2 3" key="1">
    <citation type="journal article" date="2015" name="Nature">
        <title>rRNA introns, odd ribosomes, and small enigmatic genomes across a large radiation of phyla.</title>
        <authorList>
            <person name="Brown C.T."/>
            <person name="Hug L.A."/>
            <person name="Thomas B.C."/>
            <person name="Sharon I."/>
            <person name="Castelle C.J."/>
            <person name="Singh A."/>
            <person name="Wilkins M.J."/>
            <person name="Williams K.H."/>
            <person name="Banfield J.F."/>
        </authorList>
    </citation>
    <scope>NUCLEOTIDE SEQUENCE [LARGE SCALE GENOMIC DNA]</scope>
</reference>
<sequence>MNNTSNIIKRANQFTHLWTKNEIEFVTNNIKKMSYKEMGAFISRTSPSIQSKVRFLPIQQKVNKYKINQKFFTKWSEPMAYILGFITADGNICRTGNSHMIQIACDDKDIIEKIKIELSCDTPIQIRSRLNGKSSYQLRFSDKHIYQNLIKLGITPRKSLTIKPPIKIPHVFINDYIRGFFDGDGSVWISKRTRQERLVSVFYTASIKMIKFIFEIIKNNFPLFTGKIQRILTPKKNRFYYSITLGHRDSLLLYKYMYKGSKIFSNRKHNIFKKIYDNQFIRA</sequence>
<dbReference type="PROSITE" id="PS50819">
    <property type="entry name" value="INTEIN_ENDONUCLEASE"/>
    <property type="match status" value="1"/>
</dbReference>
<evidence type="ECO:0000313" key="2">
    <source>
        <dbReference type="EMBL" id="KKP31183.1"/>
    </source>
</evidence>
<feature type="domain" description="DOD-type homing endonuclease" evidence="1">
    <location>
        <begin position="82"/>
        <end position="216"/>
    </location>
</feature>
<comment type="caution">
    <text evidence="2">The sequence shown here is derived from an EMBL/GenBank/DDBJ whole genome shotgun (WGS) entry which is preliminary data.</text>
</comment>
<dbReference type="AlphaFoldDB" id="A0A0F9YIK1"/>
<dbReference type="InterPro" id="IPR004042">
    <property type="entry name" value="Intein_endonuc_central"/>
</dbReference>